<dbReference type="SUPFAM" id="SSF54637">
    <property type="entry name" value="Thioesterase/thiol ester dehydrase-isomerase"/>
    <property type="match status" value="1"/>
</dbReference>
<dbReference type="InterPro" id="IPR029069">
    <property type="entry name" value="HotDog_dom_sf"/>
</dbReference>
<keyword evidence="2" id="KW-1185">Reference proteome</keyword>
<dbReference type="EMBL" id="CP000475">
    <property type="protein sequence ID" value="ABM10587.1"/>
    <property type="molecule type" value="Genomic_DNA"/>
</dbReference>
<dbReference type="Gene3D" id="3.10.129.10">
    <property type="entry name" value="Hotdog Thioesterase"/>
    <property type="match status" value="1"/>
</dbReference>
<dbReference type="GO" id="GO:0016787">
    <property type="term" value="F:hydrolase activity"/>
    <property type="evidence" value="ECO:0007669"/>
    <property type="project" value="UniProtKB-KW"/>
</dbReference>
<sequence length="102" mass="10615">MGLFGDAATDLSIHLDGDEGLFAGYRDLTFLSPLLAGDVLEVRAEVLAVGRRSRTIGFSAVAVARAVPKEGQTVSRPLPSPLTLVTATGTVVVPHATKEQTA</sequence>
<reference evidence="1 2" key="1">
    <citation type="journal article" date="2006" name="PLoS Genet.">
        <title>Secrets of soil survival revealed by the genome sequence of Arthrobacter aurescens TC1.</title>
        <authorList>
            <person name="Mongodin E.F."/>
            <person name="Shapir N."/>
            <person name="Daugherty S.C."/>
            <person name="DeBoy R.T."/>
            <person name="Emerson J.B."/>
            <person name="Shvartzbeyn A."/>
            <person name="Radune D."/>
            <person name="Vamathevan J."/>
            <person name="Riggs F."/>
            <person name="Grinberg V."/>
            <person name="Khouri H."/>
            <person name="Wackett L.P."/>
            <person name="Nelson K.E."/>
            <person name="Sadowsky M.J."/>
        </authorList>
    </citation>
    <scope>NUCLEOTIDE SEQUENCE [LARGE SCALE GENOMIC DNA]</scope>
    <source>
        <strain evidence="1 2">TC1</strain>
    </source>
</reference>
<proteinExistence type="predicted"/>
<keyword evidence="1" id="KW-0614">Plasmid</keyword>
<geneLocation type="plasmid" evidence="1 2">
    <name>pTC1</name>
</geneLocation>
<evidence type="ECO:0000313" key="1">
    <source>
        <dbReference type="EMBL" id="ABM10587.1"/>
    </source>
</evidence>
<dbReference type="HOGENOM" id="CLU_149200_0_0_11"/>
<dbReference type="Proteomes" id="UP000000637">
    <property type="component" value="Plasmid pTC1"/>
</dbReference>
<name>A1RCH1_PAEAT</name>
<evidence type="ECO:0000313" key="2">
    <source>
        <dbReference type="Proteomes" id="UP000000637"/>
    </source>
</evidence>
<keyword evidence="1" id="KW-0378">Hydrolase</keyword>
<dbReference type="KEGG" id="aau:AAur_pTC10059"/>
<gene>
    <name evidence="1" type="ordered locus">AAur_pTC10059</name>
</gene>
<dbReference type="AlphaFoldDB" id="A1RCH1"/>
<accession>A1RCH1</accession>
<protein>
    <submittedName>
        <fullName evidence="1">Acyl-CoA hydrolase</fullName>
    </submittedName>
</protein>
<organism evidence="1 2">
    <name type="scientific">Paenarthrobacter aurescens (strain TC1)</name>
    <dbReference type="NCBI Taxonomy" id="290340"/>
    <lineage>
        <taxon>Bacteria</taxon>
        <taxon>Bacillati</taxon>
        <taxon>Actinomycetota</taxon>
        <taxon>Actinomycetes</taxon>
        <taxon>Micrococcales</taxon>
        <taxon>Micrococcaceae</taxon>
        <taxon>Paenarthrobacter</taxon>
    </lineage>
</organism>